<name>A0A2W0H9G4_9BACI</name>
<feature type="signal peptide" evidence="1">
    <location>
        <begin position="1"/>
        <end position="26"/>
    </location>
</feature>
<gene>
    <name evidence="2" type="ORF">CR205_07805</name>
</gene>
<sequence length="153" mass="17257">MNARKSVILLLSLVLLICLSACGGKAETKAAEKNQATVTYLEAKSEISQKKADAVKRDLAKMKEVKEVRGASLENDIYMALTVEGFDRFFLDRIRKGAHDRASKKYPEDNIHITTDKKLSSDLKKLETELGKNSVEKEEVKKRLKKIEDDMRG</sequence>
<evidence type="ECO:0000256" key="1">
    <source>
        <dbReference type="SAM" id="SignalP"/>
    </source>
</evidence>
<comment type="caution">
    <text evidence="2">The sequence shown here is derived from an EMBL/GenBank/DDBJ whole genome shotgun (WGS) entry which is preliminary data.</text>
</comment>
<dbReference type="AlphaFoldDB" id="A0A2W0H9G4"/>
<dbReference type="Proteomes" id="UP000248066">
    <property type="component" value="Unassembled WGS sequence"/>
</dbReference>
<evidence type="ECO:0000313" key="2">
    <source>
        <dbReference type="EMBL" id="PYZ98483.1"/>
    </source>
</evidence>
<proteinExistence type="predicted"/>
<keyword evidence="3" id="KW-1185">Reference proteome</keyword>
<dbReference type="RefSeq" id="WP_110518399.1">
    <property type="nucleotide sequence ID" value="NZ_PDOF01000001.1"/>
</dbReference>
<reference evidence="2 3" key="1">
    <citation type="submission" date="2017-10" db="EMBL/GenBank/DDBJ databases">
        <title>Bacillus sp. nov., a halophilic bacterium isolated from a Yangshapao Lake.</title>
        <authorList>
            <person name="Wang H."/>
        </authorList>
    </citation>
    <scope>NUCLEOTIDE SEQUENCE [LARGE SCALE GENOMIC DNA]</scope>
    <source>
        <strain evidence="2 3">YSP-3</strain>
    </source>
</reference>
<protein>
    <submittedName>
        <fullName evidence="2">Uncharacterized protein</fullName>
    </submittedName>
</protein>
<feature type="chain" id="PRO_5038873763" evidence="1">
    <location>
        <begin position="27"/>
        <end position="153"/>
    </location>
</feature>
<dbReference type="EMBL" id="PDOF01000001">
    <property type="protein sequence ID" value="PYZ98483.1"/>
    <property type="molecule type" value="Genomic_DNA"/>
</dbReference>
<keyword evidence="1" id="KW-0732">Signal</keyword>
<accession>A0A2W0H9G4</accession>
<evidence type="ECO:0000313" key="3">
    <source>
        <dbReference type="Proteomes" id="UP000248066"/>
    </source>
</evidence>
<dbReference type="OrthoDB" id="2885813at2"/>
<organism evidence="2 3">
    <name type="scientific">Alteribacter lacisalsi</name>
    <dbReference type="NCBI Taxonomy" id="2045244"/>
    <lineage>
        <taxon>Bacteria</taxon>
        <taxon>Bacillati</taxon>
        <taxon>Bacillota</taxon>
        <taxon>Bacilli</taxon>
        <taxon>Bacillales</taxon>
        <taxon>Bacillaceae</taxon>
        <taxon>Alteribacter</taxon>
    </lineage>
</organism>